<evidence type="ECO:0000313" key="2">
    <source>
        <dbReference type="Proteomes" id="UP000054477"/>
    </source>
</evidence>
<feature type="non-terminal residue" evidence="1">
    <location>
        <position position="1"/>
    </location>
</feature>
<dbReference type="Proteomes" id="UP000054477">
    <property type="component" value="Unassembled WGS sequence"/>
</dbReference>
<dbReference type="OrthoDB" id="10402091at2759"/>
<sequence>ENIIRSPVRWQLASFSSLLSVLSEVAPFPGSSAFNAGFEKKERQIVYEFDYETT</sequence>
<evidence type="ECO:0000313" key="1">
    <source>
        <dbReference type="EMBL" id="KIK05036.1"/>
    </source>
</evidence>
<reference evidence="2" key="2">
    <citation type="submission" date="2015-01" db="EMBL/GenBank/DDBJ databases">
        <title>Evolutionary Origins and Diversification of the Mycorrhizal Mutualists.</title>
        <authorList>
            <consortium name="DOE Joint Genome Institute"/>
            <consortium name="Mycorrhizal Genomics Consortium"/>
            <person name="Kohler A."/>
            <person name="Kuo A."/>
            <person name="Nagy L.G."/>
            <person name="Floudas D."/>
            <person name="Copeland A."/>
            <person name="Barry K.W."/>
            <person name="Cichocki N."/>
            <person name="Veneault-Fourrey C."/>
            <person name="LaButti K."/>
            <person name="Lindquist E.A."/>
            <person name="Lipzen A."/>
            <person name="Lundell T."/>
            <person name="Morin E."/>
            <person name="Murat C."/>
            <person name="Riley R."/>
            <person name="Ohm R."/>
            <person name="Sun H."/>
            <person name="Tunlid A."/>
            <person name="Henrissat B."/>
            <person name="Grigoriev I.V."/>
            <person name="Hibbett D.S."/>
            <person name="Martin F."/>
        </authorList>
    </citation>
    <scope>NUCLEOTIDE SEQUENCE [LARGE SCALE GENOMIC DNA]</scope>
    <source>
        <strain evidence="2">LaAM-08-1</strain>
    </source>
</reference>
<accession>A0A0C9XJ46</accession>
<dbReference type="EMBL" id="KN838564">
    <property type="protein sequence ID" value="KIK05036.1"/>
    <property type="molecule type" value="Genomic_DNA"/>
</dbReference>
<dbReference type="HOGENOM" id="CLU_3055994_0_0_1"/>
<name>A0A0C9XJ46_9AGAR</name>
<reference evidence="1 2" key="1">
    <citation type="submission" date="2014-04" db="EMBL/GenBank/DDBJ databases">
        <authorList>
            <consortium name="DOE Joint Genome Institute"/>
            <person name="Kuo A."/>
            <person name="Kohler A."/>
            <person name="Nagy L.G."/>
            <person name="Floudas D."/>
            <person name="Copeland A."/>
            <person name="Barry K.W."/>
            <person name="Cichocki N."/>
            <person name="Veneault-Fourrey C."/>
            <person name="LaButti K."/>
            <person name="Lindquist E.A."/>
            <person name="Lipzen A."/>
            <person name="Lundell T."/>
            <person name="Morin E."/>
            <person name="Murat C."/>
            <person name="Sun H."/>
            <person name="Tunlid A."/>
            <person name="Henrissat B."/>
            <person name="Grigoriev I.V."/>
            <person name="Hibbett D.S."/>
            <person name="Martin F."/>
            <person name="Nordberg H.P."/>
            <person name="Cantor M.N."/>
            <person name="Hua S.X."/>
        </authorList>
    </citation>
    <scope>NUCLEOTIDE SEQUENCE [LARGE SCALE GENOMIC DNA]</scope>
    <source>
        <strain evidence="1 2">LaAM-08-1</strain>
    </source>
</reference>
<dbReference type="AlphaFoldDB" id="A0A0C9XJ46"/>
<organism evidence="1 2">
    <name type="scientific">Laccaria amethystina LaAM-08-1</name>
    <dbReference type="NCBI Taxonomy" id="1095629"/>
    <lineage>
        <taxon>Eukaryota</taxon>
        <taxon>Fungi</taxon>
        <taxon>Dikarya</taxon>
        <taxon>Basidiomycota</taxon>
        <taxon>Agaricomycotina</taxon>
        <taxon>Agaricomycetes</taxon>
        <taxon>Agaricomycetidae</taxon>
        <taxon>Agaricales</taxon>
        <taxon>Agaricineae</taxon>
        <taxon>Hydnangiaceae</taxon>
        <taxon>Laccaria</taxon>
    </lineage>
</organism>
<keyword evidence="2" id="KW-1185">Reference proteome</keyword>
<proteinExistence type="predicted"/>
<protein>
    <submittedName>
        <fullName evidence="1">Uncharacterized protein</fullName>
    </submittedName>
</protein>
<gene>
    <name evidence="1" type="ORF">K443DRAFT_92018</name>
</gene>